<dbReference type="RefSeq" id="WP_309152804.1">
    <property type="nucleotide sequence ID" value="NZ_CP133568.1"/>
</dbReference>
<accession>A0ABY9PDJ8</accession>
<sequence>MRAQFVSLARDSAQAIDARYARMSAATMAHEGSAIPLTGCACFYGNARYSARRGSMRGESPSALRASRARCGCLLGSYTPSRGGGEAAAAADDVWCGASVSS</sequence>
<reference evidence="1 2" key="1">
    <citation type="submission" date="2023-08" db="EMBL/GenBank/DDBJ databases">
        <title>The whole genome sequence of Lysobacter yananisis.</title>
        <authorList>
            <person name="Sun H."/>
        </authorList>
    </citation>
    <scope>NUCLEOTIDE SEQUENCE [LARGE SCALE GENOMIC DNA]</scope>
    <source>
        <strain evidence="1 2">SNNU513</strain>
    </source>
</reference>
<name>A0ABY9PDJ8_9GAMM</name>
<gene>
    <name evidence="1" type="ORF">RDV84_06290</name>
</gene>
<proteinExistence type="predicted"/>
<organism evidence="1 2">
    <name type="scientific">Lysobacter yananisis</name>
    <dbReference type="NCBI Taxonomy" id="1003114"/>
    <lineage>
        <taxon>Bacteria</taxon>
        <taxon>Pseudomonadati</taxon>
        <taxon>Pseudomonadota</taxon>
        <taxon>Gammaproteobacteria</taxon>
        <taxon>Lysobacterales</taxon>
        <taxon>Lysobacteraceae</taxon>
        <taxon>Lysobacter</taxon>
    </lineage>
</organism>
<keyword evidence="2" id="KW-1185">Reference proteome</keyword>
<evidence type="ECO:0000313" key="1">
    <source>
        <dbReference type="EMBL" id="WMT04434.1"/>
    </source>
</evidence>
<dbReference type="Proteomes" id="UP001229313">
    <property type="component" value="Chromosome"/>
</dbReference>
<dbReference type="EMBL" id="CP133568">
    <property type="protein sequence ID" value="WMT04434.1"/>
    <property type="molecule type" value="Genomic_DNA"/>
</dbReference>
<protein>
    <submittedName>
        <fullName evidence="1">Uncharacterized protein</fullName>
    </submittedName>
</protein>
<evidence type="ECO:0000313" key="2">
    <source>
        <dbReference type="Proteomes" id="UP001229313"/>
    </source>
</evidence>